<feature type="region of interest" description="Disordered" evidence="1">
    <location>
        <begin position="132"/>
        <end position="168"/>
    </location>
</feature>
<keyword evidence="3" id="KW-1185">Reference proteome</keyword>
<organism evidence="2 3">
    <name type="scientific">Cardamine amara subsp. amara</name>
    <dbReference type="NCBI Taxonomy" id="228776"/>
    <lineage>
        <taxon>Eukaryota</taxon>
        <taxon>Viridiplantae</taxon>
        <taxon>Streptophyta</taxon>
        <taxon>Embryophyta</taxon>
        <taxon>Tracheophyta</taxon>
        <taxon>Spermatophyta</taxon>
        <taxon>Magnoliopsida</taxon>
        <taxon>eudicotyledons</taxon>
        <taxon>Gunneridae</taxon>
        <taxon>Pentapetalae</taxon>
        <taxon>rosids</taxon>
        <taxon>malvids</taxon>
        <taxon>Brassicales</taxon>
        <taxon>Brassicaceae</taxon>
        <taxon>Cardamineae</taxon>
        <taxon>Cardamine</taxon>
    </lineage>
</organism>
<evidence type="ECO:0000256" key="1">
    <source>
        <dbReference type="SAM" id="MobiDB-lite"/>
    </source>
</evidence>
<feature type="compositionally biased region" description="Polar residues" evidence="1">
    <location>
        <begin position="132"/>
        <end position="141"/>
    </location>
</feature>
<reference evidence="2 3" key="1">
    <citation type="submission" date="2024-04" db="EMBL/GenBank/DDBJ databases">
        <title>Genome assembly C_amara_ONT_v2.</title>
        <authorList>
            <person name="Yant L."/>
            <person name="Moore C."/>
            <person name="Slenker M."/>
        </authorList>
    </citation>
    <scope>NUCLEOTIDE SEQUENCE [LARGE SCALE GENOMIC DNA]</scope>
    <source>
        <tissue evidence="2">Leaf</tissue>
    </source>
</reference>
<dbReference type="EMBL" id="JBANAX010000303">
    <property type="protein sequence ID" value="KAL1214692.1"/>
    <property type="molecule type" value="Genomic_DNA"/>
</dbReference>
<feature type="region of interest" description="Disordered" evidence="1">
    <location>
        <begin position="1"/>
        <end position="116"/>
    </location>
</feature>
<dbReference type="Proteomes" id="UP001558713">
    <property type="component" value="Unassembled WGS sequence"/>
</dbReference>
<comment type="caution">
    <text evidence="2">The sequence shown here is derived from an EMBL/GenBank/DDBJ whole genome shotgun (WGS) entry which is preliminary data.</text>
</comment>
<feature type="compositionally biased region" description="Basic and acidic residues" evidence="1">
    <location>
        <begin position="85"/>
        <end position="99"/>
    </location>
</feature>
<name>A0ABD1B6W5_CARAN</name>
<feature type="compositionally biased region" description="Low complexity" evidence="1">
    <location>
        <begin position="371"/>
        <end position="393"/>
    </location>
</feature>
<feature type="region of interest" description="Disordered" evidence="1">
    <location>
        <begin position="432"/>
        <end position="459"/>
    </location>
</feature>
<proteinExistence type="predicted"/>
<evidence type="ECO:0000313" key="3">
    <source>
        <dbReference type="Proteomes" id="UP001558713"/>
    </source>
</evidence>
<feature type="compositionally biased region" description="Polar residues" evidence="1">
    <location>
        <begin position="75"/>
        <end position="84"/>
    </location>
</feature>
<dbReference type="AlphaFoldDB" id="A0ABD1B6W5"/>
<feature type="compositionally biased region" description="Low complexity" evidence="1">
    <location>
        <begin position="432"/>
        <end position="442"/>
    </location>
</feature>
<dbReference type="PANTHER" id="PTHR34112">
    <property type="entry name" value="C-JUN-AMINO-TERMINAL KINASE-INTERACTING PROTEIN"/>
    <property type="match status" value="1"/>
</dbReference>
<feature type="region of interest" description="Disordered" evidence="1">
    <location>
        <begin position="364"/>
        <end position="400"/>
    </location>
</feature>
<protein>
    <submittedName>
        <fullName evidence="2">Uncharacterized protein</fullName>
    </submittedName>
</protein>
<sequence>MEKREPSLIPEWLRSSGHGSGFGSSNQLSSHSDSFNSKNRNSRSRSDVDSVRSPFLERSSSTNSRRGSSNGSTRHAYSSFNVSRSNRDKGLSRERDRVSYSDPWDNDTYFPPGNLLIGKGQEQLRRSNSMTTRKQGNNLAQGHTVGVKNGGRINGYNGDDRLSGPGTLKSYRRIGFDKDFPSLGAEERNGGPDVVGISSPGLSPVRSLSVGNSALNVGEGWTSALAEVPNVIEKSGTGSHANVSSSATSTGPTCRNMAEALVQAPRTVTPPQGYAKAQRLEDRARQLIPVVPSAPKSSVLNSSDKFKTRPVFRSGEAGLASLRNTQQQSSFVFGSFQSNPLSQMKPDTITKLVVLKPVRENGVSAVKESGSPSVQAATSQPPAASSTQPTTSVRRASANMTAAKTAEKKLYLAQTQSRNAFFSALKQNTSSNISSSLTANSSKDLVASDPSNAQAAERDEIMVEKVSEVAEKHSRFESVARPDEKEAEFLKSLGWDENDSEEDEALTEEEIKAFNEQYKKFKPSLVQKLPIIEEATKKITP</sequence>
<gene>
    <name evidence="2" type="ORF">V5N11_010580</name>
</gene>
<dbReference type="PANTHER" id="PTHR34112:SF10">
    <property type="entry name" value="BNAC03G72810D PROTEIN"/>
    <property type="match status" value="1"/>
</dbReference>
<feature type="compositionally biased region" description="Low complexity" evidence="1">
    <location>
        <begin position="58"/>
        <end position="74"/>
    </location>
</feature>
<accession>A0ABD1B6W5</accession>
<evidence type="ECO:0000313" key="2">
    <source>
        <dbReference type="EMBL" id="KAL1214692.1"/>
    </source>
</evidence>